<dbReference type="Gene3D" id="3.50.50.60">
    <property type="entry name" value="FAD/NAD(P)-binding domain"/>
    <property type="match status" value="1"/>
</dbReference>
<accession>T1AQT2</accession>
<comment type="caution">
    <text evidence="1">The sequence shown here is derived from an EMBL/GenBank/DDBJ whole genome shotgun (WGS) entry which is preliminary data.</text>
</comment>
<dbReference type="AlphaFoldDB" id="T1AQT2"/>
<feature type="non-terminal residue" evidence="1">
    <location>
        <position position="229"/>
    </location>
</feature>
<dbReference type="InterPro" id="IPR036188">
    <property type="entry name" value="FAD/NAD-bd_sf"/>
</dbReference>
<protein>
    <submittedName>
        <fullName evidence="1">Tryptophan halogenase</fullName>
    </submittedName>
</protein>
<dbReference type="InterPro" id="IPR006905">
    <property type="entry name" value="Flavin_halogenase"/>
</dbReference>
<dbReference type="PANTHER" id="PTHR43747">
    <property type="entry name" value="FAD-BINDING PROTEIN"/>
    <property type="match status" value="1"/>
</dbReference>
<dbReference type="EMBL" id="AUZZ01001784">
    <property type="protein sequence ID" value="EQD62926.1"/>
    <property type="molecule type" value="Genomic_DNA"/>
</dbReference>
<dbReference type="InterPro" id="IPR050816">
    <property type="entry name" value="Flavin-dep_Halogenase_NPB"/>
</dbReference>
<dbReference type="Pfam" id="PF04820">
    <property type="entry name" value="Trp_halogenase"/>
    <property type="match status" value="1"/>
</dbReference>
<sequence length="229" mass="25859">MNDRSVRRLVIVGGGTAGWMTATALRRLLYPELSIEVIESEEIGIIGVGEATIPPFRRHNMLLGIEEREFVCATQATFKLGIEFRDWARHGDSYIHGFGPMGLDLEGQPFHQYWTRALRLGVAKDLGLYSFNVLAARQGRFMPTPTDAPKNTPLEDIVYAYHFDATLYARYLRRFAEAEGVRRVEGRIVDVRLRPDTGFVDSLVLQDGRTVSGDFFIDCSGFRGLLIEQ</sequence>
<gene>
    <name evidence="1" type="ORF">B2A_02619</name>
</gene>
<evidence type="ECO:0000313" key="1">
    <source>
        <dbReference type="EMBL" id="EQD62926.1"/>
    </source>
</evidence>
<reference evidence="1" key="1">
    <citation type="submission" date="2013-08" db="EMBL/GenBank/DDBJ databases">
        <authorList>
            <person name="Mendez C."/>
            <person name="Richter M."/>
            <person name="Ferrer M."/>
            <person name="Sanchez J."/>
        </authorList>
    </citation>
    <scope>NUCLEOTIDE SEQUENCE</scope>
</reference>
<organism evidence="1">
    <name type="scientific">mine drainage metagenome</name>
    <dbReference type="NCBI Taxonomy" id="410659"/>
    <lineage>
        <taxon>unclassified sequences</taxon>
        <taxon>metagenomes</taxon>
        <taxon>ecological metagenomes</taxon>
    </lineage>
</organism>
<dbReference type="GO" id="GO:0004497">
    <property type="term" value="F:monooxygenase activity"/>
    <property type="evidence" value="ECO:0007669"/>
    <property type="project" value="InterPro"/>
</dbReference>
<dbReference type="PANTHER" id="PTHR43747:SF4">
    <property type="entry name" value="FLAVIN-DEPENDENT TRYPTOPHAN HALOGENASE"/>
    <property type="match status" value="1"/>
</dbReference>
<reference evidence="1" key="2">
    <citation type="journal article" date="2014" name="ISME J.">
        <title>Microbial stratification in low pH oxic and suboxic macroscopic growths along an acid mine drainage.</title>
        <authorList>
            <person name="Mendez-Garcia C."/>
            <person name="Mesa V."/>
            <person name="Sprenger R.R."/>
            <person name="Richter M."/>
            <person name="Diez M.S."/>
            <person name="Solano J."/>
            <person name="Bargiela R."/>
            <person name="Golyshina O.V."/>
            <person name="Manteca A."/>
            <person name="Ramos J.L."/>
            <person name="Gallego J.R."/>
            <person name="Llorente I."/>
            <person name="Martins Dos Santos V.A."/>
            <person name="Jensen O.N."/>
            <person name="Pelaez A.I."/>
            <person name="Sanchez J."/>
            <person name="Ferrer M."/>
        </authorList>
    </citation>
    <scope>NUCLEOTIDE SEQUENCE</scope>
</reference>
<dbReference type="SUPFAM" id="SSF51905">
    <property type="entry name" value="FAD/NAD(P)-binding domain"/>
    <property type="match status" value="1"/>
</dbReference>
<name>T1AQT2_9ZZZZ</name>
<proteinExistence type="predicted"/>